<organism evidence="1">
    <name type="scientific">Ixodes ricinus</name>
    <name type="common">Common tick</name>
    <name type="synonym">Acarus ricinus</name>
    <dbReference type="NCBI Taxonomy" id="34613"/>
    <lineage>
        <taxon>Eukaryota</taxon>
        <taxon>Metazoa</taxon>
        <taxon>Ecdysozoa</taxon>
        <taxon>Arthropoda</taxon>
        <taxon>Chelicerata</taxon>
        <taxon>Arachnida</taxon>
        <taxon>Acari</taxon>
        <taxon>Parasitiformes</taxon>
        <taxon>Ixodida</taxon>
        <taxon>Ixodoidea</taxon>
        <taxon>Ixodidae</taxon>
        <taxon>Ixodinae</taxon>
        <taxon>Ixodes</taxon>
    </lineage>
</organism>
<reference evidence="1" key="1">
    <citation type="journal article" date="2015" name="Sci. Rep.">
        <title>Tissue- and time-dependent transcription in Ixodes ricinus salivary glands and midguts when blood feeding on the vertebrate host.</title>
        <authorList>
            <person name="Kotsyfakis M."/>
            <person name="Schwarz A."/>
            <person name="Erhart J."/>
            <person name="Ribeiro J.M."/>
        </authorList>
    </citation>
    <scope>NUCLEOTIDE SEQUENCE</scope>
    <source>
        <tissue evidence="1">Salivary gland and midgut</tissue>
    </source>
</reference>
<protein>
    <submittedName>
        <fullName evidence="1">Uncharacterized protein</fullName>
    </submittedName>
</protein>
<dbReference type="EMBL" id="GANP01013158">
    <property type="protein sequence ID" value="JAB71310.1"/>
    <property type="molecule type" value="mRNA"/>
</dbReference>
<name>V5GLT8_IXORI</name>
<proteinExistence type="evidence at transcript level"/>
<sequence length="219" mass="24774">MLCILIHLFLRTHKCIKVVDLVNSITSCGYPTILSDALIYNTNVVELNVSCLRLPVHFHKYLISAIAQMNGLEKLRLYRVIISATQTQGFSQTLFAQTQLRSVEFCANEFSNITANSVMQTLTSNTDSLKILKSQQNALGDEGANALAHALVREKLRFRRAVSEQHMQFQGIANTCHFFVFGRQPKSTDCRNYMRRNLTLIYRSHPSQVSVTTTRASKS</sequence>
<dbReference type="InterPro" id="IPR032675">
    <property type="entry name" value="LRR_dom_sf"/>
</dbReference>
<evidence type="ECO:0000313" key="1">
    <source>
        <dbReference type="EMBL" id="JAB71310.1"/>
    </source>
</evidence>
<dbReference type="SUPFAM" id="SSF52047">
    <property type="entry name" value="RNI-like"/>
    <property type="match status" value="1"/>
</dbReference>
<dbReference type="AlphaFoldDB" id="V5GLT8"/>
<dbReference type="Gene3D" id="3.80.10.10">
    <property type="entry name" value="Ribonuclease Inhibitor"/>
    <property type="match status" value="1"/>
</dbReference>
<accession>V5GLT8</accession>